<evidence type="ECO:0000256" key="2">
    <source>
        <dbReference type="ARBA" id="ARBA00024867"/>
    </source>
</evidence>
<evidence type="ECO:0000256" key="3">
    <source>
        <dbReference type="PROSITE-ProRule" id="PRU00169"/>
    </source>
</evidence>
<dbReference type="PANTHER" id="PTHR37299:SF1">
    <property type="entry name" value="STAGE 0 SPORULATION PROTEIN A HOMOLOG"/>
    <property type="match status" value="1"/>
</dbReference>
<evidence type="ECO:0000313" key="6">
    <source>
        <dbReference type="EMBL" id="QNM00226.1"/>
    </source>
</evidence>
<keyword evidence="3" id="KW-0597">Phosphoprotein</keyword>
<dbReference type="PROSITE" id="PS50930">
    <property type="entry name" value="HTH_LYTTR"/>
    <property type="match status" value="1"/>
</dbReference>
<comment type="function">
    <text evidence="2">May play the central regulatory role in sporulation. It may be an element of the effector pathway responsible for the activation of sporulation genes in response to nutritional stress. Spo0A may act in concert with spo0H (a sigma factor) to control the expression of some genes that are critical to the sporulation process.</text>
</comment>
<dbReference type="PANTHER" id="PTHR37299">
    <property type="entry name" value="TRANSCRIPTIONAL REGULATOR-RELATED"/>
    <property type="match status" value="1"/>
</dbReference>
<evidence type="ECO:0000313" key="7">
    <source>
        <dbReference type="Proteomes" id="UP000515819"/>
    </source>
</evidence>
<feature type="domain" description="Response regulatory" evidence="4">
    <location>
        <begin position="4"/>
        <end position="124"/>
    </location>
</feature>
<dbReference type="SMART" id="SM00448">
    <property type="entry name" value="REC"/>
    <property type="match status" value="1"/>
</dbReference>
<dbReference type="GO" id="GO:0003677">
    <property type="term" value="F:DNA binding"/>
    <property type="evidence" value="ECO:0007669"/>
    <property type="project" value="InterPro"/>
</dbReference>
<dbReference type="SMART" id="SM00850">
    <property type="entry name" value="LytTR"/>
    <property type="match status" value="1"/>
</dbReference>
<keyword evidence="7" id="KW-1185">Reference proteome</keyword>
<evidence type="ECO:0000259" key="5">
    <source>
        <dbReference type="PROSITE" id="PS50930"/>
    </source>
</evidence>
<dbReference type="RefSeq" id="WP_181985579.1">
    <property type="nucleotide sequence ID" value="NZ_CP060632.1"/>
</dbReference>
<dbReference type="Pfam" id="PF00072">
    <property type="entry name" value="Response_reg"/>
    <property type="match status" value="1"/>
</dbReference>
<dbReference type="PROSITE" id="PS50110">
    <property type="entry name" value="RESPONSE_REGULATORY"/>
    <property type="match status" value="1"/>
</dbReference>
<evidence type="ECO:0000259" key="4">
    <source>
        <dbReference type="PROSITE" id="PS50110"/>
    </source>
</evidence>
<dbReference type="Gene3D" id="3.40.50.2300">
    <property type="match status" value="1"/>
</dbReference>
<proteinExistence type="predicted"/>
<dbReference type="InterPro" id="IPR046947">
    <property type="entry name" value="LytR-like"/>
</dbReference>
<dbReference type="Pfam" id="PF04397">
    <property type="entry name" value="LytTR"/>
    <property type="match status" value="1"/>
</dbReference>
<name>A0A7G9FNU4_9FIRM</name>
<dbReference type="Proteomes" id="UP000515819">
    <property type="component" value="Chromosome"/>
</dbReference>
<sequence length="246" mass="28875">MKLNIAICDDDEAAIEYLKSCITHFYFAFDVEVSISTFTSGRTFLDSYTEKGQYQLIFMDVEMPELNGLDTASILRSTIDRYALLVFVSNYPEYMQKSFTVRAFYYLTKPYTTEDVEEVLKNAINEIEQSHTIYSIVSTTEGETTIYIQDLLYIEVENSDTQTLLFHLTNHTISVRGTLSYWKETLASQHFYKCYRSILLNLKHVHYFEDKFVVLDNQERIPLSRNARRELLSIYMNHLVELNELN</sequence>
<dbReference type="EMBL" id="CP060632">
    <property type="protein sequence ID" value="QNM00226.1"/>
    <property type="molecule type" value="Genomic_DNA"/>
</dbReference>
<dbReference type="SUPFAM" id="SSF52172">
    <property type="entry name" value="CheY-like"/>
    <property type="match status" value="1"/>
</dbReference>
<organism evidence="6 7">
    <name type="scientific">Wujia chipingensis</name>
    <dbReference type="NCBI Taxonomy" id="2763670"/>
    <lineage>
        <taxon>Bacteria</taxon>
        <taxon>Bacillati</taxon>
        <taxon>Bacillota</taxon>
        <taxon>Clostridia</taxon>
        <taxon>Lachnospirales</taxon>
        <taxon>Lachnospiraceae</taxon>
        <taxon>Wujia</taxon>
    </lineage>
</organism>
<gene>
    <name evidence="6" type="ORF">H9Q76_02740</name>
</gene>
<feature type="modified residue" description="4-aspartylphosphate" evidence="3">
    <location>
        <position position="60"/>
    </location>
</feature>
<dbReference type="AlphaFoldDB" id="A0A7G9FNU4"/>
<feature type="domain" description="HTH LytTR-type" evidence="5">
    <location>
        <begin position="136"/>
        <end position="237"/>
    </location>
</feature>
<evidence type="ECO:0000256" key="1">
    <source>
        <dbReference type="ARBA" id="ARBA00018672"/>
    </source>
</evidence>
<dbReference type="InterPro" id="IPR001789">
    <property type="entry name" value="Sig_transdc_resp-reg_receiver"/>
</dbReference>
<dbReference type="InterPro" id="IPR007492">
    <property type="entry name" value="LytTR_DNA-bd_dom"/>
</dbReference>
<accession>A0A7G9FNU4</accession>
<reference evidence="6 7" key="1">
    <citation type="submission" date="2020-08" db="EMBL/GenBank/DDBJ databases">
        <authorList>
            <person name="Liu C."/>
            <person name="Sun Q."/>
        </authorList>
    </citation>
    <scope>NUCLEOTIDE SEQUENCE [LARGE SCALE GENOMIC DNA]</scope>
    <source>
        <strain evidence="6 7">NSJ-4</strain>
    </source>
</reference>
<dbReference type="InterPro" id="IPR011006">
    <property type="entry name" value="CheY-like_superfamily"/>
</dbReference>
<dbReference type="GO" id="GO:0000156">
    <property type="term" value="F:phosphorelay response regulator activity"/>
    <property type="evidence" value="ECO:0007669"/>
    <property type="project" value="InterPro"/>
</dbReference>
<dbReference type="KEGG" id="wcp:H9Q76_02740"/>
<dbReference type="Gene3D" id="2.40.50.1020">
    <property type="entry name" value="LytTr DNA-binding domain"/>
    <property type="match status" value="1"/>
</dbReference>
<protein>
    <recommendedName>
        <fullName evidence="1">Stage 0 sporulation protein A homolog</fullName>
    </recommendedName>
</protein>